<evidence type="ECO:0000313" key="4">
    <source>
        <dbReference type="Proteomes" id="UP000282297"/>
    </source>
</evidence>
<feature type="compositionally biased region" description="Polar residues" evidence="1">
    <location>
        <begin position="221"/>
        <end position="230"/>
    </location>
</feature>
<dbReference type="SUPFAM" id="SSF53756">
    <property type="entry name" value="UDP-Glycosyltransferase/glycogen phosphorylase"/>
    <property type="match status" value="1"/>
</dbReference>
<dbReference type="AlphaFoldDB" id="A0A3G8WNZ7"/>
<accession>A0A3G8WNZ7</accession>
<evidence type="ECO:0000259" key="2">
    <source>
        <dbReference type="Pfam" id="PF00534"/>
    </source>
</evidence>
<dbReference type="PANTHER" id="PTHR12526:SF630">
    <property type="entry name" value="GLYCOSYLTRANSFERASE"/>
    <property type="match status" value="1"/>
</dbReference>
<sequence>MDKALKQYEKDSDRIRKKKKILIRIGSLRHGGAEKVLVTFLKNLPPDKYEIDLLLNLYSGKYLPEVPSWINVLYLNKGEMITTNRPQDIPKKAFRVIYQSLLKKFPKLLYFKILKNKKYDIEFAAIHGFRDEILNSPLKSSKKIVWIHNDLRKTHFHNYTDDEIRKFFGFDKILVISEHIQKDFESLARTEDEKSRIARVYNPLDTEEILRRSHEPRVKSQDQQPETSNQQPVFVSVGTVFPQKGFDRLLKVHKKLLDEGFSHRIKIVGDGYDFENIKKLRKELDVEETAEMTGFTDNPYPDFKNADFYVLSSRYEGFPTVLFEAITLKKTIIATDVSGVREMLEDGKLGLIVDNSEEGIYEGMKQALEHPENFSKYRAALIDYEMPFNLQNSVNKIIEIIDKL</sequence>
<dbReference type="Gene3D" id="3.40.50.2000">
    <property type="entry name" value="Glycogen Phosphorylase B"/>
    <property type="match status" value="2"/>
</dbReference>
<feature type="compositionally biased region" description="Basic and acidic residues" evidence="1">
    <location>
        <begin position="211"/>
        <end position="220"/>
    </location>
</feature>
<gene>
    <name evidence="3" type="ORF">EIH08_11340</name>
</gene>
<protein>
    <submittedName>
        <fullName evidence="3">Glycosyltransferase</fullName>
    </submittedName>
</protein>
<dbReference type="InterPro" id="IPR001296">
    <property type="entry name" value="Glyco_trans_1"/>
</dbReference>
<dbReference type="Pfam" id="PF00534">
    <property type="entry name" value="Glycos_transf_1"/>
    <property type="match status" value="1"/>
</dbReference>
<dbReference type="Proteomes" id="UP000282297">
    <property type="component" value="Chromosome"/>
</dbReference>
<organism evidence="3 4">
    <name type="scientific">Chryseobacterium taklimakanense</name>
    <dbReference type="NCBI Taxonomy" id="536441"/>
    <lineage>
        <taxon>Bacteria</taxon>
        <taxon>Pseudomonadati</taxon>
        <taxon>Bacteroidota</taxon>
        <taxon>Flavobacteriia</taxon>
        <taxon>Flavobacteriales</taxon>
        <taxon>Weeksellaceae</taxon>
        <taxon>Chryseobacterium group</taxon>
        <taxon>Chryseobacterium</taxon>
    </lineage>
</organism>
<dbReference type="GO" id="GO:0016757">
    <property type="term" value="F:glycosyltransferase activity"/>
    <property type="evidence" value="ECO:0007669"/>
    <property type="project" value="InterPro"/>
</dbReference>
<reference evidence="4" key="1">
    <citation type="submission" date="2018-11" db="EMBL/GenBank/DDBJ databases">
        <title>Proposal to divide the Flavobacteriaceae and reorganize its genera based on Amino Acid Identity values calculated from whole genome sequences.</title>
        <authorList>
            <person name="Nicholson A.C."/>
            <person name="Gulvik C.A."/>
            <person name="Whitney A.M."/>
            <person name="Humrighouse B.W."/>
            <person name="Bell M."/>
            <person name="Holmes B."/>
            <person name="Steigerwalt A.B."/>
            <person name="Villarma A."/>
            <person name="Sheth M."/>
            <person name="Batra D."/>
            <person name="Pryor J."/>
            <person name="Bernardet J.-F."/>
            <person name="Hugo C."/>
            <person name="Kampfer P."/>
            <person name="Newman J.D."/>
            <person name="McQuiston J.R."/>
        </authorList>
    </citation>
    <scope>NUCLEOTIDE SEQUENCE [LARGE SCALE GENOMIC DNA]</scope>
    <source>
        <strain evidence="4">H4753</strain>
    </source>
</reference>
<dbReference type="EMBL" id="CP034171">
    <property type="protein sequence ID" value="AZI21207.1"/>
    <property type="molecule type" value="Genomic_DNA"/>
</dbReference>
<feature type="domain" description="Glycosyl transferase family 1" evidence="2">
    <location>
        <begin position="221"/>
        <end position="379"/>
    </location>
</feature>
<dbReference type="PANTHER" id="PTHR12526">
    <property type="entry name" value="GLYCOSYLTRANSFERASE"/>
    <property type="match status" value="1"/>
</dbReference>
<proteinExistence type="predicted"/>
<evidence type="ECO:0000313" key="3">
    <source>
        <dbReference type="EMBL" id="AZI21207.1"/>
    </source>
</evidence>
<name>A0A3G8WNZ7_9FLAO</name>
<dbReference type="CDD" id="cd03811">
    <property type="entry name" value="GT4_GT28_WabH-like"/>
    <property type="match status" value="1"/>
</dbReference>
<dbReference type="RefSeq" id="WP_124785337.1">
    <property type="nucleotide sequence ID" value="NZ_CP034171.1"/>
</dbReference>
<feature type="region of interest" description="Disordered" evidence="1">
    <location>
        <begin position="211"/>
        <end position="230"/>
    </location>
</feature>
<evidence type="ECO:0000256" key="1">
    <source>
        <dbReference type="SAM" id="MobiDB-lite"/>
    </source>
</evidence>
<keyword evidence="3" id="KW-0808">Transferase</keyword>